<keyword evidence="3" id="KW-0472">Membrane</keyword>
<dbReference type="OrthoDB" id="5575803at2759"/>
<dbReference type="Gene3D" id="3.30.60.10">
    <property type="entry name" value="Endochitinase-like"/>
    <property type="match status" value="1"/>
</dbReference>
<dbReference type="EMBL" id="GG745364">
    <property type="protein sequence ID" value="KNE70065.1"/>
    <property type="molecule type" value="Genomic_DNA"/>
</dbReference>
<keyword evidence="3" id="KW-1133">Transmembrane helix</keyword>
<protein>
    <recommendedName>
        <fullName evidence="4">Chitin-binding type-1 domain-containing protein</fullName>
    </recommendedName>
</protein>
<name>A0A0L0T5P3_ALLM3</name>
<evidence type="ECO:0000259" key="4">
    <source>
        <dbReference type="Pfam" id="PF00187"/>
    </source>
</evidence>
<evidence type="ECO:0000256" key="3">
    <source>
        <dbReference type="SAM" id="Phobius"/>
    </source>
</evidence>
<feature type="region of interest" description="Disordered" evidence="2">
    <location>
        <begin position="469"/>
        <end position="490"/>
    </location>
</feature>
<proteinExistence type="predicted"/>
<evidence type="ECO:0000256" key="2">
    <source>
        <dbReference type="SAM" id="MobiDB-lite"/>
    </source>
</evidence>
<reference evidence="6" key="2">
    <citation type="submission" date="2009-11" db="EMBL/GenBank/DDBJ databases">
        <title>The Genome Sequence of Allomyces macrogynus strain ATCC 38327.</title>
        <authorList>
            <consortium name="The Broad Institute Genome Sequencing Platform"/>
            <person name="Russ C."/>
            <person name="Cuomo C."/>
            <person name="Shea T."/>
            <person name="Young S.K."/>
            <person name="Zeng Q."/>
            <person name="Koehrsen M."/>
            <person name="Haas B."/>
            <person name="Borodovsky M."/>
            <person name="Guigo R."/>
            <person name="Alvarado L."/>
            <person name="Berlin A."/>
            <person name="Borenstein D."/>
            <person name="Chen Z."/>
            <person name="Engels R."/>
            <person name="Freedman E."/>
            <person name="Gellesch M."/>
            <person name="Goldberg J."/>
            <person name="Griggs A."/>
            <person name="Gujja S."/>
            <person name="Heiman D."/>
            <person name="Hepburn T."/>
            <person name="Howarth C."/>
            <person name="Jen D."/>
            <person name="Larson L."/>
            <person name="Lewis B."/>
            <person name="Mehta T."/>
            <person name="Park D."/>
            <person name="Pearson M."/>
            <person name="Roberts A."/>
            <person name="Saif S."/>
            <person name="Shenoy N."/>
            <person name="Sisk P."/>
            <person name="Stolte C."/>
            <person name="Sykes S."/>
            <person name="Walk T."/>
            <person name="White J."/>
            <person name="Yandava C."/>
            <person name="Burger G."/>
            <person name="Gray M.W."/>
            <person name="Holland P.W.H."/>
            <person name="King N."/>
            <person name="Lang F.B.F."/>
            <person name="Roger A.J."/>
            <person name="Ruiz-Trillo I."/>
            <person name="Lander E."/>
            <person name="Nusbaum C."/>
        </authorList>
    </citation>
    <scope>NUCLEOTIDE SEQUENCE [LARGE SCALE GENOMIC DNA]</scope>
    <source>
        <strain evidence="6">ATCC 38327</strain>
    </source>
</reference>
<dbReference type="Proteomes" id="UP000054350">
    <property type="component" value="Unassembled WGS sequence"/>
</dbReference>
<dbReference type="CDD" id="cd00035">
    <property type="entry name" value="ChtBD1"/>
    <property type="match status" value="1"/>
</dbReference>
<feature type="compositionally biased region" description="Pro residues" evidence="2">
    <location>
        <begin position="294"/>
        <end position="305"/>
    </location>
</feature>
<evidence type="ECO:0000313" key="5">
    <source>
        <dbReference type="EMBL" id="KNE70065.1"/>
    </source>
</evidence>
<feature type="region of interest" description="Disordered" evidence="2">
    <location>
        <begin position="502"/>
        <end position="521"/>
    </location>
</feature>
<dbReference type="VEuPathDB" id="FungiDB:AMAG_15050"/>
<feature type="domain" description="Chitin-binding type-1" evidence="4">
    <location>
        <begin position="61"/>
        <end position="87"/>
    </location>
</feature>
<dbReference type="InterPro" id="IPR036861">
    <property type="entry name" value="Endochitinase-like_sf"/>
</dbReference>
<feature type="region of interest" description="Disordered" evidence="2">
    <location>
        <begin position="278"/>
        <end position="308"/>
    </location>
</feature>
<feature type="transmembrane region" description="Helical" evidence="3">
    <location>
        <begin position="182"/>
        <end position="204"/>
    </location>
</feature>
<gene>
    <name evidence="5" type="ORF">AMAG_15050</name>
</gene>
<evidence type="ECO:0000256" key="1">
    <source>
        <dbReference type="ARBA" id="ARBA00022669"/>
    </source>
</evidence>
<keyword evidence="6" id="KW-1185">Reference proteome</keyword>
<sequence>MVAIPDPTPTPDTAPMPRIVAAAPLGPRNAAFDGLACSAQGLPMPNVGQDATDPTKGPYPCGTRAPNATCALGQCCSPFGFCGPTADAEGKYYELGIELSYKQAAEFYCNRHAQGDWRNWTAAAVCGTDVPVLYPLYDVPKAHMKVQEHHNGGVDEVVPPDVGGFGAPAAVASASGTRGSSFSVSGGLSTAAIAMVAVGAVLVMRYKYHQQQKKGLAEADKELDDMSSTVDGASTVTSVTNASSADPSRPHMPLAATAPITRWSWTQFVWPWAPPPTPSVVSTSTAPPAYSDDVPPPPASDPPSRVPSLVRDTKAVLGLPPAASSSTPARVPSLVRETKAVLGLPPASASSTPTRVPSLIRDTKAALGLPLARPETPPVSRVPSLVRDTKAALGLPMPAPARVPSLVRDTKLALGLAPVPENSAIPPPRLTPLNDSAPPLAPLPTTMRPEPAVAVLGRSPTLVPLLPEIARPESPTSPPQTPPLGAGRLARGGSWMARVISRESRITSASSSSSDDIRAFR</sequence>
<evidence type="ECO:0000313" key="6">
    <source>
        <dbReference type="Proteomes" id="UP000054350"/>
    </source>
</evidence>
<keyword evidence="1" id="KW-0147">Chitin-binding</keyword>
<reference evidence="5 6" key="1">
    <citation type="submission" date="2009-11" db="EMBL/GenBank/DDBJ databases">
        <title>Annotation of Allomyces macrogynus ATCC 38327.</title>
        <authorList>
            <consortium name="The Broad Institute Genome Sequencing Platform"/>
            <person name="Russ C."/>
            <person name="Cuomo C."/>
            <person name="Burger G."/>
            <person name="Gray M.W."/>
            <person name="Holland P.W.H."/>
            <person name="King N."/>
            <person name="Lang F.B.F."/>
            <person name="Roger A.J."/>
            <person name="Ruiz-Trillo I."/>
            <person name="Young S.K."/>
            <person name="Zeng Q."/>
            <person name="Gargeya S."/>
            <person name="Fitzgerald M."/>
            <person name="Haas B."/>
            <person name="Abouelleil A."/>
            <person name="Alvarado L."/>
            <person name="Arachchi H.M."/>
            <person name="Berlin A."/>
            <person name="Chapman S.B."/>
            <person name="Gearin G."/>
            <person name="Goldberg J."/>
            <person name="Griggs A."/>
            <person name="Gujja S."/>
            <person name="Hansen M."/>
            <person name="Heiman D."/>
            <person name="Howarth C."/>
            <person name="Larimer J."/>
            <person name="Lui A."/>
            <person name="MacDonald P.J.P."/>
            <person name="McCowen C."/>
            <person name="Montmayeur A."/>
            <person name="Murphy C."/>
            <person name="Neiman D."/>
            <person name="Pearson M."/>
            <person name="Priest M."/>
            <person name="Roberts A."/>
            <person name="Saif S."/>
            <person name="Shea T."/>
            <person name="Sisk P."/>
            <person name="Stolte C."/>
            <person name="Sykes S."/>
            <person name="Wortman J."/>
            <person name="Nusbaum C."/>
            <person name="Birren B."/>
        </authorList>
    </citation>
    <scope>NUCLEOTIDE SEQUENCE [LARGE SCALE GENOMIC DNA]</scope>
    <source>
        <strain evidence="5 6">ATCC 38327</strain>
    </source>
</reference>
<dbReference type="AlphaFoldDB" id="A0A0L0T5P3"/>
<dbReference type="SUPFAM" id="SSF57016">
    <property type="entry name" value="Plant lectins/antimicrobial peptides"/>
    <property type="match status" value="1"/>
</dbReference>
<dbReference type="Pfam" id="PF00187">
    <property type="entry name" value="Chitin_bind_1"/>
    <property type="match status" value="1"/>
</dbReference>
<feature type="compositionally biased region" description="Low complexity" evidence="2">
    <location>
        <begin position="279"/>
        <end position="293"/>
    </location>
</feature>
<accession>A0A0L0T5P3</accession>
<keyword evidence="3" id="KW-0812">Transmembrane</keyword>
<organism evidence="5 6">
    <name type="scientific">Allomyces macrogynus (strain ATCC 38327)</name>
    <name type="common">Allomyces javanicus var. macrogynus</name>
    <dbReference type="NCBI Taxonomy" id="578462"/>
    <lineage>
        <taxon>Eukaryota</taxon>
        <taxon>Fungi</taxon>
        <taxon>Fungi incertae sedis</taxon>
        <taxon>Blastocladiomycota</taxon>
        <taxon>Blastocladiomycetes</taxon>
        <taxon>Blastocladiales</taxon>
        <taxon>Blastocladiaceae</taxon>
        <taxon>Allomyces</taxon>
    </lineage>
</organism>
<dbReference type="GO" id="GO:0008061">
    <property type="term" value="F:chitin binding"/>
    <property type="evidence" value="ECO:0007669"/>
    <property type="project" value="UniProtKB-KW"/>
</dbReference>
<dbReference type="InterPro" id="IPR001002">
    <property type="entry name" value="Chitin-bd_1"/>
</dbReference>